<keyword evidence="2" id="KW-0812">Transmembrane</keyword>
<feature type="transmembrane region" description="Helical" evidence="2">
    <location>
        <begin position="114"/>
        <end position="141"/>
    </location>
</feature>
<proteinExistence type="predicted"/>
<dbReference type="Pfam" id="PF12773">
    <property type="entry name" value="DZR"/>
    <property type="match status" value="1"/>
</dbReference>
<sequence>MRCSSCGTQLPEDALFCIECGADMGRQANTGATVALPRAVDQPQIACNACGAANPSFALFCVRCGQRMDSGPAVQTAPPRARPELQQPQSLSYSPPPPPRSAPKAQGRNWPMPVAALFLIGLAILIFSGKIFPHILFLIGISTFISEANYGRIANAFQSVIWLCGIGLIFLVLPRLLVPGFIILIGLSLLWTFIARTMRIP</sequence>
<feature type="region of interest" description="Disordered" evidence="1">
    <location>
        <begin position="72"/>
        <end position="107"/>
    </location>
</feature>
<feature type="compositionally biased region" description="Low complexity" evidence="1">
    <location>
        <begin position="84"/>
        <end position="93"/>
    </location>
</feature>
<evidence type="ECO:0000313" key="4">
    <source>
        <dbReference type="EMBL" id="PDW04410.1"/>
    </source>
</evidence>
<gene>
    <name evidence="4" type="ORF">CJ255_03865</name>
</gene>
<organism evidence="4 5">
    <name type="scientific">Candidatus Viridilinea mediisalina</name>
    <dbReference type="NCBI Taxonomy" id="2024553"/>
    <lineage>
        <taxon>Bacteria</taxon>
        <taxon>Bacillati</taxon>
        <taxon>Chloroflexota</taxon>
        <taxon>Chloroflexia</taxon>
        <taxon>Chloroflexales</taxon>
        <taxon>Chloroflexineae</taxon>
        <taxon>Oscillochloridaceae</taxon>
        <taxon>Candidatus Viridilinea</taxon>
    </lineage>
</organism>
<reference evidence="5" key="1">
    <citation type="submission" date="2017-08" db="EMBL/GenBank/DDBJ databases">
        <authorList>
            <person name="Grouzdev D.S."/>
            <person name="Gaisin V.A."/>
            <person name="Rysina M.S."/>
            <person name="Gorlenko V.M."/>
        </authorList>
    </citation>
    <scope>NUCLEOTIDE SEQUENCE [LARGE SCALE GENOMIC DNA]</scope>
    <source>
        <strain evidence="5">Kir15-3F</strain>
    </source>
</reference>
<name>A0A2A6RNI4_9CHLR</name>
<feature type="domain" description="DZANK-type" evidence="3">
    <location>
        <begin position="3"/>
        <end position="65"/>
    </location>
</feature>
<dbReference type="OrthoDB" id="157546at2"/>
<comment type="caution">
    <text evidence="4">The sequence shown here is derived from an EMBL/GenBank/DDBJ whole genome shotgun (WGS) entry which is preliminary data.</text>
</comment>
<keyword evidence="5" id="KW-1185">Reference proteome</keyword>
<dbReference type="RefSeq" id="WP_097642778.1">
    <property type="nucleotide sequence ID" value="NZ_NQWI01000010.1"/>
</dbReference>
<evidence type="ECO:0000256" key="1">
    <source>
        <dbReference type="SAM" id="MobiDB-lite"/>
    </source>
</evidence>
<feature type="transmembrane region" description="Helical" evidence="2">
    <location>
        <begin position="153"/>
        <end position="171"/>
    </location>
</feature>
<dbReference type="EMBL" id="NQWI01000010">
    <property type="protein sequence ID" value="PDW04410.1"/>
    <property type="molecule type" value="Genomic_DNA"/>
</dbReference>
<evidence type="ECO:0000259" key="3">
    <source>
        <dbReference type="Pfam" id="PF12773"/>
    </source>
</evidence>
<accession>A0A2A6RNI4</accession>
<dbReference type="InterPro" id="IPR025874">
    <property type="entry name" value="DZR"/>
</dbReference>
<evidence type="ECO:0000256" key="2">
    <source>
        <dbReference type="SAM" id="Phobius"/>
    </source>
</evidence>
<dbReference type="AlphaFoldDB" id="A0A2A6RNI4"/>
<evidence type="ECO:0000313" key="5">
    <source>
        <dbReference type="Proteomes" id="UP000220527"/>
    </source>
</evidence>
<keyword evidence="2" id="KW-0472">Membrane</keyword>
<dbReference type="Proteomes" id="UP000220527">
    <property type="component" value="Unassembled WGS sequence"/>
</dbReference>
<keyword evidence="2" id="KW-1133">Transmembrane helix</keyword>
<protein>
    <recommendedName>
        <fullName evidence="3">DZANK-type domain-containing protein</fullName>
    </recommendedName>
</protein>
<feature type="transmembrane region" description="Helical" evidence="2">
    <location>
        <begin position="177"/>
        <end position="195"/>
    </location>
</feature>